<reference evidence="3" key="1">
    <citation type="submission" date="2018-05" db="EMBL/GenBank/DDBJ databases">
        <authorList>
            <person name="Lanie J.A."/>
            <person name="Ng W.-L."/>
            <person name="Kazmierczak K.M."/>
            <person name="Andrzejewski T.M."/>
            <person name="Davidsen T.M."/>
            <person name="Wayne K.J."/>
            <person name="Tettelin H."/>
            <person name="Glass J.I."/>
            <person name="Rusch D."/>
            <person name="Podicherti R."/>
            <person name="Tsui H.-C.T."/>
            <person name="Winkler M.E."/>
        </authorList>
    </citation>
    <scope>NUCLEOTIDE SEQUENCE</scope>
</reference>
<feature type="region of interest" description="Disordered" evidence="2">
    <location>
        <begin position="74"/>
        <end position="113"/>
    </location>
</feature>
<keyword evidence="1" id="KW-0175">Coiled coil</keyword>
<dbReference type="EMBL" id="UINC01027598">
    <property type="protein sequence ID" value="SVB07115.1"/>
    <property type="molecule type" value="Genomic_DNA"/>
</dbReference>
<evidence type="ECO:0000313" key="3">
    <source>
        <dbReference type="EMBL" id="SVB07115.1"/>
    </source>
</evidence>
<protein>
    <submittedName>
        <fullName evidence="3">Uncharacterized protein</fullName>
    </submittedName>
</protein>
<dbReference type="AlphaFoldDB" id="A0A382B007"/>
<gene>
    <name evidence="3" type="ORF">METZ01_LOCUS159969</name>
</gene>
<proteinExistence type="predicted"/>
<evidence type="ECO:0000256" key="1">
    <source>
        <dbReference type="SAM" id="Coils"/>
    </source>
</evidence>
<feature type="coiled-coil region" evidence="1">
    <location>
        <begin position="39"/>
        <end position="66"/>
    </location>
</feature>
<organism evidence="3">
    <name type="scientific">marine metagenome</name>
    <dbReference type="NCBI Taxonomy" id="408172"/>
    <lineage>
        <taxon>unclassified sequences</taxon>
        <taxon>metagenomes</taxon>
        <taxon>ecological metagenomes</taxon>
    </lineage>
</organism>
<evidence type="ECO:0000256" key="2">
    <source>
        <dbReference type="SAM" id="MobiDB-lite"/>
    </source>
</evidence>
<accession>A0A382B007</accession>
<name>A0A382B007_9ZZZZ</name>
<feature type="compositionally biased region" description="Acidic residues" evidence="2">
    <location>
        <begin position="86"/>
        <end position="104"/>
    </location>
</feature>
<sequence>MSIDFESKEGRTNYLNEKLDNLLSGVNTAYGQVLLEELVTRLSRTISDFNEEVNDVLEELKENSSKQAEIMHNLMEGGGGDIPQADSDEGGESTEPSDDLAEMSEWEKRLEGK</sequence>